<dbReference type="RefSeq" id="WP_203830176.1">
    <property type="nucleotide sequence ID" value="NZ_BAAATY010000051.1"/>
</dbReference>
<proteinExistence type="predicted"/>
<keyword evidence="2" id="KW-1185">Reference proteome</keyword>
<dbReference type="InterPro" id="IPR025851">
    <property type="entry name" value="SUKH-4"/>
</dbReference>
<dbReference type="Pfam" id="PF14435">
    <property type="entry name" value="SUKH-4"/>
    <property type="match status" value="1"/>
</dbReference>
<dbReference type="EMBL" id="BOMS01000146">
    <property type="protein sequence ID" value="GIE72462.1"/>
    <property type="molecule type" value="Genomic_DNA"/>
</dbReference>
<reference evidence="1 2" key="1">
    <citation type="submission" date="2021-01" db="EMBL/GenBank/DDBJ databases">
        <title>Whole genome shotgun sequence of Actinoplanes palleronii NBRC 14916.</title>
        <authorList>
            <person name="Komaki H."/>
            <person name="Tamura T."/>
        </authorList>
    </citation>
    <scope>NUCLEOTIDE SEQUENCE [LARGE SCALE GENOMIC DNA]</scope>
    <source>
        <strain evidence="1 2">NBRC 14916</strain>
    </source>
</reference>
<comment type="caution">
    <text evidence="1">The sequence shown here is derived from an EMBL/GenBank/DDBJ whole genome shotgun (WGS) entry which is preliminary data.</text>
</comment>
<protein>
    <recommendedName>
        <fullName evidence="3">SUKH-4 immunity protein of toxin-antitoxin system</fullName>
    </recommendedName>
</protein>
<name>A0ABQ4BPB9_9ACTN</name>
<gene>
    <name evidence="1" type="ORF">Apa02nite_085700</name>
</gene>
<evidence type="ECO:0008006" key="3">
    <source>
        <dbReference type="Google" id="ProtNLM"/>
    </source>
</evidence>
<organism evidence="1 2">
    <name type="scientific">Actinoplanes palleronii</name>
    <dbReference type="NCBI Taxonomy" id="113570"/>
    <lineage>
        <taxon>Bacteria</taxon>
        <taxon>Bacillati</taxon>
        <taxon>Actinomycetota</taxon>
        <taxon>Actinomycetes</taxon>
        <taxon>Micromonosporales</taxon>
        <taxon>Micromonosporaceae</taxon>
        <taxon>Actinoplanes</taxon>
    </lineage>
</organism>
<evidence type="ECO:0000313" key="1">
    <source>
        <dbReference type="EMBL" id="GIE72462.1"/>
    </source>
</evidence>
<dbReference type="Proteomes" id="UP000624709">
    <property type="component" value="Unassembled WGS sequence"/>
</dbReference>
<sequence>MSVSLAELTALWGPDGVIEVPADLLGDVFAPGVLPAGAALPVEVPILFTADVTVPGMTPFGKLKIEIGDEGPRVYVILGSSPEDAQMLYCLDSQDGSVVLLDLGTPNFEHVNASFAAFVEFLYRLGRLIDTDPGGRARAERAAAIRAELTPVDPSAFGDPESWWSMAFQQLESTSA</sequence>
<evidence type="ECO:0000313" key="2">
    <source>
        <dbReference type="Proteomes" id="UP000624709"/>
    </source>
</evidence>
<accession>A0ABQ4BPB9</accession>